<feature type="transmembrane region" description="Helical" evidence="1">
    <location>
        <begin position="615"/>
        <end position="637"/>
    </location>
</feature>
<dbReference type="Pfam" id="PF05729">
    <property type="entry name" value="NACHT"/>
    <property type="match status" value="1"/>
</dbReference>
<keyword evidence="4" id="KW-1185">Reference proteome</keyword>
<dbReference type="InterPro" id="IPR003599">
    <property type="entry name" value="Ig_sub"/>
</dbReference>
<dbReference type="Gene3D" id="2.60.40.10">
    <property type="entry name" value="Immunoglobulins"/>
    <property type="match status" value="1"/>
</dbReference>
<evidence type="ECO:0000259" key="2">
    <source>
        <dbReference type="PROSITE" id="PS50837"/>
    </source>
</evidence>
<proteinExistence type="predicted"/>
<dbReference type="InterPro" id="IPR013783">
    <property type="entry name" value="Ig-like_fold"/>
</dbReference>
<keyword evidence="1" id="KW-0812">Transmembrane</keyword>
<dbReference type="InterPro" id="IPR036179">
    <property type="entry name" value="Ig-like_dom_sf"/>
</dbReference>
<comment type="caution">
    <text evidence="3">The sequence shown here is derived from an EMBL/GenBank/DDBJ whole genome shotgun (WGS) entry which is preliminary data.</text>
</comment>
<sequence>MKCVLTMRYAICEFFVCSLIGSLFVFIFHFTQTDKNFLMDLTLQAFLIAVSFTSASGTLSAEPEGCQSPQYIQIGGTGVIYCTFRQDFYGVLWYDSSETNLEVPFLQLIESEKSGYGYNSGKYDVFQNGSLIIKNVSSVHEQTFTVLKFASSDGDPVSFLVDVITTGTLSAEPEGCQSPQYIQIGGTGVIYCTFRQDFYGVLWYDSSETNLEVPFLQLIESEKSGYGYNSGKYDVFQNGSLIIKNVSSVHEQTFTVLKFASSDGDPVSFLVDVITTVKSKQDRPFIDVCGSDRGPCFARLDITPVINCFIRGVRPAVNLMWFARTSEGDRNISFATNVTRDGITYTSNAVISNFFPTKSPLCLLVCKADSPPGILRENEMFILVENGNISAKENPTEVSIKRGHELKLVCSESKVDMIVWKKLDDPLEILFSAVLFKENISQVYSDEYELHSDGSLIVSHAEVKHEGIYACSFGNGIFAGKQHFYVVVYVPSYPEISGCTPHHYCALNVLPEGNLNCSVTGVRPVVQLEWNVPTERISSEITFSDPEVEVIRNGDVFDIYMSAKYRIRQLTTNRSTVECAISETKIKALESRRRVDLTFITDQGSNRRKRGAKLLFLWVPSSILFVAVCVVLTITFARKRSQRRQMEEMEPWLSVKYKPSAMERPRKHPPLADPKLRTLTEELEAMYGIKYGLVQPTTKNLCVNSIFVDCGYKLMASTSNEREINSWENVKTYKEVLQKIDIPSMVIIEGGPGSGKSMLALQLAYDWCNGIESSPIHDKDILILLRLRDVEGVESVYEAIKEQILPRDSSLSENDVRHLLLECNSGVIILDGLDEYPDLSTDNKSDIMSIVRGEMFQRYLVLITTRSLFLLEPLSPKTRRIKLTGFDEETRHEYIRKVVAKCNRQKEDKIKQCLHNVLTIDLVKSPLFLTYIARTSVKDRGLKNFRSLSSTVKFIITCLHTHMERKMKKEDRKTVKSYKQKHKELDDIAFQIVSGRHKPYWKKTTICEQVGEEFYDYYKRVGILVENVNYNYTSSQPKIKVQFVHELLCEWYAAHCLLRKFEESELGLQHIQENMQLFKLKTVFLLACGISADFAEKTAKYFEKNKFHANFASLCYMESARRIDKISNAVNKILSSKVILDINQDKLLTWSTIQLLMIASGNDMTIASLQLKAYKSQVEYSNGALHLQANICLPYLTTLEQLEIHEFVDMQIRDETSILKYSSMCEKIKTIKFCHCNVARTIQDACLTSLKARNVSVVWETTSMFYMNLQNGLWEREGTPLTEEEYFKEIENTRQGTKSLEVL</sequence>
<gene>
    <name evidence="3" type="ORF">HOLleu_42824</name>
</gene>
<keyword evidence="1" id="KW-1133">Transmembrane helix</keyword>
<dbReference type="SMART" id="SM00409">
    <property type="entry name" value="IG"/>
    <property type="match status" value="3"/>
</dbReference>
<organism evidence="3 4">
    <name type="scientific">Holothuria leucospilota</name>
    <name type="common">Black long sea cucumber</name>
    <name type="synonym">Mertensiothuria leucospilota</name>
    <dbReference type="NCBI Taxonomy" id="206669"/>
    <lineage>
        <taxon>Eukaryota</taxon>
        <taxon>Metazoa</taxon>
        <taxon>Echinodermata</taxon>
        <taxon>Eleutherozoa</taxon>
        <taxon>Echinozoa</taxon>
        <taxon>Holothuroidea</taxon>
        <taxon>Aspidochirotacea</taxon>
        <taxon>Aspidochirotida</taxon>
        <taxon>Holothuriidae</taxon>
        <taxon>Holothuria</taxon>
    </lineage>
</organism>
<dbReference type="Proteomes" id="UP001152320">
    <property type="component" value="Unassembled WGS sequence"/>
</dbReference>
<protein>
    <submittedName>
        <fullName evidence="3">NLR family CARD domain-containing protein 4</fullName>
    </submittedName>
</protein>
<accession>A0A9Q0YEH0</accession>
<feature type="transmembrane region" description="Helical" evidence="1">
    <location>
        <begin position="6"/>
        <end position="30"/>
    </location>
</feature>
<reference evidence="3" key="1">
    <citation type="submission" date="2021-10" db="EMBL/GenBank/DDBJ databases">
        <title>Tropical sea cucumber genome reveals ecological adaptation and Cuvierian tubules defense mechanism.</title>
        <authorList>
            <person name="Chen T."/>
        </authorList>
    </citation>
    <scope>NUCLEOTIDE SEQUENCE</scope>
    <source>
        <strain evidence="3">Nanhai2018</strain>
        <tissue evidence="3">Muscle</tissue>
    </source>
</reference>
<keyword evidence="1" id="KW-0472">Membrane</keyword>
<feature type="transmembrane region" description="Helical" evidence="1">
    <location>
        <begin position="37"/>
        <end position="59"/>
    </location>
</feature>
<dbReference type="InterPro" id="IPR027417">
    <property type="entry name" value="P-loop_NTPase"/>
</dbReference>
<evidence type="ECO:0000313" key="3">
    <source>
        <dbReference type="EMBL" id="KAJ8018914.1"/>
    </source>
</evidence>
<dbReference type="Gene3D" id="3.40.50.300">
    <property type="entry name" value="P-loop containing nucleotide triphosphate hydrolases"/>
    <property type="match status" value="1"/>
</dbReference>
<name>A0A9Q0YEH0_HOLLE</name>
<dbReference type="SUPFAM" id="SSF52540">
    <property type="entry name" value="P-loop containing nucleoside triphosphate hydrolases"/>
    <property type="match status" value="1"/>
</dbReference>
<dbReference type="PROSITE" id="PS50837">
    <property type="entry name" value="NACHT"/>
    <property type="match status" value="1"/>
</dbReference>
<feature type="domain" description="NACHT" evidence="2">
    <location>
        <begin position="744"/>
        <end position="867"/>
    </location>
</feature>
<dbReference type="SUPFAM" id="SSF48726">
    <property type="entry name" value="Immunoglobulin"/>
    <property type="match status" value="1"/>
</dbReference>
<dbReference type="EMBL" id="JAIZAY010000142">
    <property type="protein sequence ID" value="KAJ8018914.1"/>
    <property type="molecule type" value="Genomic_DNA"/>
</dbReference>
<evidence type="ECO:0000256" key="1">
    <source>
        <dbReference type="SAM" id="Phobius"/>
    </source>
</evidence>
<dbReference type="PANTHER" id="PTHR46312:SF2">
    <property type="entry name" value="NUCLEOTIDE-BINDING OLIGOMERIZATION DOMAIN-CONTAINING PROTEIN 2-LIKE"/>
    <property type="match status" value="1"/>
</dbReference>
<evidence type="ECO:0000313" key="4">
    <source>
        <dbReference type="Proteomes" id="UP001152320"/>
    </source>
</evidence>
<dbReference type="PANTHER" id="PTHR46312">
    <property type="entry name" value="NACHT DOMAIN-CONTAINING PROTEIN"/>
    <property type="match status" value="1"/>
</dbReference>
<dbReference type="InterPro" id="IPR007111">
    <property type="entry name" value="NACHT_NTPase"/>
</dbReference>
<dbReference type="OrthoDB" id="427518at2759"/>